<proteinExistence type="predicted"/>
<sequence length="481" mass="51864">MPFCEICWISYKADEIHLTSEVHTRPLKKNCAQCGQRFTSKGAKQRHFKKSSCSPPPGSGHRCWDCDQVFRKARKLFKHKKKKCRGRPQGPRPGSDTFCGVCNRSFKTAAGLKSHGSDVHKIPTGKLEYTSPTEWNEKTPAEDSDSSTDGDSSDTDSEYTPAEGTITPRPSHSGGNSGAAVFFAPTTGTITSSYGTSSPGQDNSISTPTGGFVSYGESSDFLCTPSESTINCNYGTNRENSVDPVYVPSYQGLPMGFSPALADAQNRAVPHLYLNNPAATTKYNLGIQGSYLQTPYGYLGGNVISHYSASAMYNNLAAFQGPVDGYYTASAMQNNLTPFQGPVGSCYGASATHNPPQHQNFASQPIANTVQAPAPHSKNKYVGRTCPLCPGNKSFKTEKSLQMHMKSEVHAPTIYRVPRPGENKRDKGKGKKQQTIPSFFGPTDRYYVKPIANSASNTVGSLNEGLSGMNLTDGPGSDSCM</sequence>
<evidence type="ECO:0000256" key="7">
    <source>
        <dbReference type="PROSITE-ProRule" id="PRU00042"/>
    </source>
</evidence>
<accession>A0ABR3GVM6</accession>
<evidence type="ECO:0000256" key="5">
    <source>
        <dbReference type="ARBA" id="ARBA00022833"/>
    </source>
</evidence>
<evidence type="ECO:0000313" key="11">
    <source>
        <dbReference type="Proteomes" id="UP001447188"/>
    </source>
</evidence>
<keyword evidence="3" id="KW-0677">Repeat</keyword>
<dbReference type="PROSITE" id="PS00028">
    <property type="entry name" value="ZINC_FINGER_C2H2_1"/>
    <property type="match status" value="1"/>
</dbReference>
<evidence type="ECO:0000256" key="6">
    <source>
        <dbReference type="ARBA" id="ARBA00023242"/>
    </source>
</evidence>
<dbReference type="PANTHER" id="PTHR24406">
    <property type="entry name" value="TRANSCRIPTIONAL REPRESSOR CTCFL-RELATED"/>
    <property type="match status" value="1"/>
</dbReference>
<dbReference type="EMBL" id="JBBBZM010000007">
    <property type="protein sequence ID" value="KAL0639878.1"/>
    <property type="molecule type" value="Genomic_DNA"/>
</dbReference>
<evidence type="ECO:0000256" key="3">
    <source>
        <dbReference type="ARBA" id="ARBA00022737"/>
    </source>
</evidence>
<reference evidence="10 11" key="1">
    <citation type="submission" date="2024-02" db="EMBL/GenBank/DDBJ databases">
        <title>Discinaceae phylogenomics.</title>
        <authorList>
            <person name="Dirks A.C."/>
            <person name="James T.Y."/>
        </authorList>
    </citation>
    <scope>NUCLEOTIDE SEQUENCE [LARGE SCALE GENOMIC DNA]</scope>
    <source>
        <strain evidence="10 11">ACD0624</strain>
    </source>
</reference>
<feature type="compositionally biased region" description="Acidic residues" evidence="8">
    <location>
        <begin position="142"/>
        <end position="157"/>
    </location>
</feature>
<evidence type="ECO:0000313" key="10">
    <source>
        <dbReference type="EMBL" id="KAL0639878.1"/>
    </source>
</evidence>
<evidence type="ECO:0000256" key="8">
    <source>
        <dbReference type="SAM" id="MobiDB-lite"/>
    </source>
</evidence>
<comment type="caution">
    <text evidence="10">The sequence shown here is derived from an EMBL/GenBank/DDBJ whole genome shotgun (WGS) entry which is preliminary data.</text>
</comment>
<feature type="region of interest" description="Disordered" evidence="8">
    <location>
        <begin position="458"/>
        <end position="481"/>
    </location>
</feature>
<comment type="subcellular location">
    <subcellularLocation>
        <location evidence="1">Nucleus</location>
    </subcellularLocation>
</comment>
<feature type="region of interest" description="Disordered" evidence="8">
    <location>
        <begin position="113"/>
        <end position="180"/>
    </location>
</feature>
<keyword evidence="11" id="KW-1185">Reference proteome</keyword>
<dbReference type="Pfam" id="PF12874">
    <property type="entry name" value="zf-met"/>
    <property type="match status" value="2"/>
</dbReference>
<organism evidence="10 11">
    <name type="scientific">Discina gigas</name>
    <dbReference type="NCBI Taxonomy" id="1032678"/>
    <lineage>
        <taxon>Eukaryota</taxon>
        <taxon>Fungi</taxon>
        <taxon>Dikarya</taxon>
        <taxon>Ascomycota</taxon>
        <taxon>Pezizomycotina</taxon>
        <taxon>Pezizomycetes</taxon>
        <taxon>Pezizales</taxon>
        <taxon>Discinaceae</taxon>
        <taxon>Discina</taxon>
    </lineage>
</organism>
<feature type="region of interest" description="Disordered" evidence="8">
    <location>
        <begin position="416"/>
        <end position="441"/>
    </location>
</feature>
<dbReference type="InterPro" id="IPR013087">
    <property type="entry name" value="Znf_C2H2_type"/>
</dbReference>
<evidence type="ECO:0000256" key="2">
    <source>
        <dbReference type="ARBA" id="ARBA00022723"/>
    </source>
</evidence>
<dbReference type="PROSITE" id="PS50157">
    <property type="entry name" value="ZINC_FINGER_C2H2_2"/>
    <property type="match status" value="1"/>
</dbReference>
<dbReference type="InterPro" id="IPR050888">
    <property type="entry name" value="ZnF_C2H2-type_TF"/>
</dbReference>
<keyword evidence="5" id="KW-0862">Zinc</keyword>
<dbReference type="SMART" id="SM00355">
    <property type="entry name" value="ZnF_C2H2"/>
    <property type="match status" value="4"/>
</dbReference>
<evidence type="ECO:0000259" key="9">
    <source>
        <dbReference type="PROSITE" id="PS50157"/>
    </source>
</evidence>
<name>A0ABR3GVM6_9PEZI</name>
<gene>
    <name evidence="10" type="primary">PRDM5</name>
    <name evidence="10" type="ORF">Q9L58_000969</name>
</gene>
<dbReference type="Proteomes" id="UP001447188">
    <property type="component" value="Unassembled WGS sequence"/>
</dbReference>
<evidence type="ECO:0000256" key="1">
    <source>
        <dbReference type="ARBA" id="ARBA00004123"/>
    </source>
</evidence>
<protein>
    <submittedName>
        <fullName evidence="10">PR domain zinc finger protein 5</fullName>
    </submittedName>
</protein>
<keyword evidence="6" id="KW-0539">Nucleus</keyword>
<feature type="domain" description="C2H2-type" evidence="9">
    <location>
        <begin position="61"/>
        <end position="88"/>
    </location>
</feature>
<keyword evidence="2" id="KW-0479">Metal-binding</keyword>
<evidence type="ECO:0000256" key="4">
    <source>
        <dbReference type="ARBA" id="ARBA00022771"/>
    </source>
</evidence>
<keyword evidence="4 7" id="KW-0863">Zinc-finger</keyword>